<evidence type="ECO:0000256" key="5">
    <source>
        <dbReference type="ARBA" id="ARBA00022519"/>
    </source>
</evidence>
<keyword evidence="7 9" id="KW-1133">Transmembrane helix</keyword>
<evidence type="ECO:0000256" key="1">
    <source>
        <dbReference type="ARBA" id="ARBA00004429"/>
    </source>
</evidence>
<evidence type="ECO:0000256" key="2">
    <source>
        <dbReference type="ARBA" id="ARBA00010942"/>
    </source>
</evidence>
<gene>
    <name evidence="12" type="ORF">F3168_11875</name>
</gene>
<dbReference type="AlphaFoldDB" id="A0A7C9GQT6"/>
<evidence type="ECO:0000256" key="6">
    <source>
        <dbReference type="ARBA" id="ARBA00022692"/>
    </source>
</evidence>
<dbReference type="Gene3D" id="3.30.2090.10">
    <property type="entry name" value="Multidrug efflux transporter AcrB TolC docking domain, DN and DC subdomains"/>
    <property type="match status" value="2"/>
</dbReference>
<dbReference type="SUPFAM" id="SSF82714">
    <property type="entry name" value="Multidrug efflux transporter AcrB TolC docking domain, DN and DC subdomains"/>
    <property type="match status" value="2"/>
</dbReference>
<dbReference type="NCBIfam" id="NF000282">
    <property type="entry name" value="RND_permease_1"/>
    <property type="match status" value="1"/>
</dbReference>
<dbReference type="PRINTS" id="PR00702">
    <property type="entry name" value="ACRIFLAVINRP"/>
</dbReference>
<dbReference type="SUPFAM" id="SSF82693">
    <property type="entry name" value="Multidrug efflux transporter AcrB pore domain, PN1, PN2, PC1 and PC2 subdomains"/>
    <property type="match status" value="4"/>
</dbReference>
<comment type="subcellular location">
    <subcellularLocation>
        <location evidence="1 9">Cell inner membrane</location>
        <topology evidence="1 9">Multi-pass membrane protein</topology>
    </subcellularLocation>
</comment>
<dbReference type="Proteomes" id="UP000481327">
    <property type="component" value="Unassembled WGS sequence"/>
</dbReference>
<feature type="transmembrane region" description="Helical" evidence="9">
    <location>
        <begin position="347"/>
        <end position="363"/>
    </location>
</feature>
<dbReference type="PANTHER" id="PTHR32063">
    <property type="match status" value="1"/>
</dbReference>
<dbReference type="PROSITE" id="PS50156">
    <property type="entry name" value="SSD"/>
    <property type="match status" value="1"/>
</dbReference>
<keyword evidence="3 9" id="KW-0813">Transport</keyword>
<feature type="transmembrane region" description="Helical" evidence="9">
    <location>
        <begin position="876"/>
        <end position="895"/>
    </location>
</feature>
<dbReference type="InterPro" id="IPR004764">
    <property type="entry name" value="MdtF-like"/>
</dbReference>
<dbReference type="FunFam" id="1.20.1640.10:FF:000001">
    <property type="entry name" value="Efflux pump membrane transporter"/>
    <property type="match status" value="1"/>
</dbReference>
<sequence>MRFSHFFIDRPIFAGVISTLIVLIGIFAYPTLPVAQYPEIAPPTISITATYPGASAEVLADTVAAPLEQEINGVEDMIYMTSSSTGNGVVTINVVFKLGTDLNNAQVLVQNRVASAEPRLPDTVRQLGVTTRKNSPDILLVVFLSSPDNSLDRQYVSNYATLQLKDKIARLKGVGGVQVFGARDFAMRIWIDPDRAAARDLTGPEIVNALRAQNVQVAAGSIGAPPFGTGGSGFELNVQALGRLTTPEEFGNIIVKTDGAGRQTRVSDVARVELGSQDYTVNTYVNGVAGVGLGITQLPGSNALATADEVIAVMEDAKKSFPPGLAYSVPYNPTEYVRASIESVQDTLFEAVALVVLVVLIFLQSWRAALIPVLAIPVSLIGTFAVMAAFGYSLNNLSLFGLVLAIGIVVDDAIVVVENVERELRLGYSPRDAAYRTMDEVGGALVAIALTLCAVFVPTAFISGISGQFYKQFALTISAATLISCLVSLTLSPALAALLLKPHEPDHVVTGWRRLPKKLADGFNNGFDRLSHRYGRVTARAVRSVGVILVVYVLLLGVAGWRFAATPAGFIPAQDQGYLIGVAQLPPGASLDRTDAAVRRSVDIIRKTEGVKLVVAIAGLDGASFSNAPNAGTMFVQMDSFADRKEHGQTGESILGDLRKNLGAVTEANMLVIPPPPVRGIGTGGGYKMMVQDRAGKGYQALEAATFQMMMAANQTPGLTSVFTLFNTGTPRIFADIDRDKAQQLGVDPTDIFGTLQTYLGSSYVNDFNLFGRTYRVTAQADAGARNEPSDILNLRTRSASGAMVPLGSVVTLRDTSGPYRVVRHNLFPTAELQGDTLPGYSSGEALGAMEALAAKNLPEGFGFEWTELAYQQKTAGNTATIVFALAVVFVFLLLAAQYESLVLPLAVILIVPMCLLAAILGVNLRGFDNNILTQIGLVVLVGLAAKNAILIVEFAKQAEERGMERHAAAEEAARTRLRPILMTSFAFILGVVPLVIASGPGAEMRQALGTAVFFGMIGVTIFGLLFTPVFYVIASWAGSKLARVRGRNRAGPGPTPETPPAPVPEPLA</sequence>
<feature type="transmembrane region" description="Helical" evidence="9">
    <location>
        <begin position="902"/>
        <end position="923"/>
    </location>
</feature>
<reference evidence="12 13" key="1">
    <citation type="submission" date="2019-09" db="EMBL/GenBank/DDBJ databases">
        <title>Polymorphobacter sp. isolated from a lake in China.</title>
        <authorList>
            <person name="Liu Z."/>
        </authorList>
    </citation>
    <scope>NUCLEOTIDE SEQUENCE [LARGE SCALE GENOMIC DNA]</scope>
    <source>
        <strain evidence="12 13">D40P</strain>
    </source>
</reference>
<dbReference type="InterPro" id="IPR027463">
    <property type="entry name" value="AcrB_DN_DC_subdom"/>
</dbReference>
<accession>A0A7C9GQT6</accession>
<feature type="transmembrane region" description="Helical" evidence="9">
    <location>
        <begin position="541"/>
        <end position="564"/>
    </location>
</feature>
<evidence type="ECO:0000313" key="13">
    <source>
        <dbReference type="Proteomes" id="UP000481327"/>
    </source>
</evidence>
<keyword evidence="6 9" id="KW-0812">Transmembrane</keyword>
<dbReference type="GO" id="GO:0042910">
    <property type="term" value="F:xenobiotic transmembrane transporter activity"/>
    <property type="evidence" value="ECO:0007669"/>
    <property type="project" value="TreeGrafter"/>
</dbReference>
<evidence type="ECO:0000256" key="8">
    <source>
        <dbReference type="ARBA" id="ARBA00023136"/>
    </source>
</evidence>
<dbReference type="GO" id="GO:0005886">
    <property type="term" value="C:plasma membrane"/>
    <property type="evidence" value="ECO:0007669"/>
    <property type="project" value="UniProtKB-SubCell"/>
</dbReference>
<proteinExistence type="inferred from homology"/>
<comment type="similarity">
    <text evidence="2 9">Belongs to the resistance-nodulation-cell division (RND) (TC 2.A.6) family.</text>
</comment>
<dbReference type="Gene3D" id="1.20.1640.10">
    <property type="entry name" value="Multidrug efflux transporter AcrB transmembrane domain"/>
    <property type="match status" value="2"/>
</dbReference>
<evidence type="ECO:0000313" key="12">
    <source>
        <dbReference type="EMBL" id="MQT17956.1"/>
    </source>
</evidence>
<keyword evidence="8 9" id="KW-0472">Membrane</keyword>
<dbReference type="EMBL" id="WIOL01000004">
    <property type="protein sequence ID" value="MQT17956.1"/>
    <property type="molecule type" value="Genomic_DNA"/>
</dbReference>
<dbReference type="InterPro" id="IPR000731">
    <property type="entry name" value="SSD"/>
</dbReference>
<evidence type="ECO:0000259" key="11">
    <source>
        <dbReference type="PROSITE" id="PS50156"/>
    </source>
</evidence>
<evidence type="ECO:0000256" key="9">
    <source>
        <dbReference type="RuleBase" id="RU364070"/>
    </source>
</evidence>
<dbReference type="OrthoDB" id="9807350at2"/>
<feature type="transmembrane region" description="Helical" evidence="9">
    <location>
        <begin position="1012"/>
        <end position="1038"/>
    </location>
</feature>
<dbReference type="Pfam" id="PF00873">
    <property type="entry name" value="ACR_tran"/>
    <property type="match status" value="1"/>
</dbReference>
<feature type="transmembrane region" description="Helical" evidence="9">
    <location>
        <begin position="370"/>
        <end position="392"/>
    </location>
</feature>
<name>A0A7C9GQT6_9SPHN</name>
<dbReference type="SUPFAM" id="SSF82866">
    <property type="entry name" value="Multidrug efflux transporter AcrB transmembrane domain"/>
    <property type="match status" value="2"/>
</dbReference>
<feature type="region of interest" description="Disordered" evidence="10">
    <location>
        <begin position="1046"/>
        <end position="1069"/>
    </location>
</feature>
<dbReference type="Gene3D" id="3.30.70.1430">
    <property type="entry name" value="Multidrug efflux transporter AcrB pore domain"/>
    <property type="match status" value="2"/>
</dbReference>
<feature type="domain" description="SSD" evidence="11">
    <location>
        <begin position="369"/>
        <end position="498"/>
    </location>
</feature>
<dbReference type="Gene3D" id="3.30.70.1320">
    <property type="entry name" value="Multidrug efflux transporter AcrB pore domain like"/>
    <property type="match status" value="1"/>
</dbReference>
<dbReference type="GO" id="GO:0015562">
    <property type="term" value="F:efflux transmembrane transporter activity"/>
    <property type="evidence" value="ECO:0007669"/>
    <property type="project" value="InterPro"/>
</dbReference>
<feature type="transmembrane region" description="Helical" evidence="9">
    <location>
        <begin position="981"/>
        <end position="1000"/>
    </location>
</feature>
<feature type="compositionally biased region" description="Pro residues" evidence="10">
    <location>
        <begin position="1054"/>
        <end position="1069"/>
    </location>
</feature>
<feature type="transmembrane region" description="Helical" evidence="9">
    <location>
        <begin position="441"/>
        <end position="461"/>
    </location>
</feature>
<evidence type="ECO:0000256" key="7">
    <source>
        <dbReference type="ARBA" id="ARBA00022989"/>
    </source>
</evidence>
<dbReference type="FunFam" id="3.30.70.1430:FF:000001">
    <property type="entry name" value="Efflux pump membrane transporter"/>
    <property type="match status" value="1"/>
</dbReference>
<dbReference type="RefSeq" id="WP_152578419.1">
    <property type="nucleotide sequence ID" value="NZ_JAATJI010000001.1"/>
</dbReference>
<comment type="caution">
    <text evidence="12">The sequence shown here is derived from an EMBL/GenBank/DDBJ whole genome shotgun (WGS) entry which is preliminary data.</text>
</comment>
<keyword evidence="4" id="KW-1003">Cell membrane</keyword>
<organism evidence="12 13">
    <name type="scientific">Sandarakinorhabdus fusca</name>
    <dbReference type="NCBI Taxonomy" id="1439888"/>
    <lineage>
        <taxon>Bacteria</taxon>
        <taxon>Pseudomonadati</taxon>
        <taxon>Pseudomonadota</taxon>
        <taxon>Alphaproteobacteria</taxon>
        <taxon>Sphingomonadales</taxon>
        <taxon>Sphingosinicellaceae</taxon>
        <taxon>Sandarakinorhabdus</taxon>
    </lineage>
</organism>
<feature type="transmembrane region" description="Helical" evidence="9">
    <location>
        <begin position="12"/>
        <end position="32"/>
    </location>
</feature>
<evidence type="ECO:0000256" key="10">
    <source>
        <dbReference type="SAM" id="MobiDB-lite"/>
    </source>
</evidence>
<dbReference type="InterPro" id="IPR001036">
    <property type="entry name" value="Acrflvin-R"/>
</dbReference>
<dbReference type="NCBIfam" id="TIGR00915">
    <property type="entry name" value="2A0602"/>
    <property type="match status" value="1"/>
</dbReference>
<evidence type="ECO:0000256" key="4">
    <source>
        <dbReference type="ARBA" id="ARBA00022475"/>
    </source>
</evidence>
<evidence type="ECO:0000256" key="3">
    <source>
        <dbReference type="ARBA" id="ARBA00022448"/>
    </source>
</evidence>
<feature type="transmembrane region" description="Helical" evidence="9">
    <location>
        <begin position="398"/>
        <end position="420"/>
    </location>
</feature>
<keyword evidence="5 9" id="KW-0997">Cell inner membrane</keyword>
<dbReference type="PANTHER" id="PTHR32063:SF11">
    <property type="entry name" value="CATION OR DRUG EFFLUX SYSTEM PROTEIN"/>
    <property type="match status" value="1"/>
</dbReference>
<dbReference type="GO" id="GO:0009636">
    <property type="term" value="P:response to toxic substance"/>
    <property type="evidence" value="ECO:0007669"/>
    <property type="project" value="UniProtKB-ARBA"/>
</dbReference>
<feature type="transmembrane region" description="Helical" evidence="9">
    <location>
        <begin position="473"/>
        <end position="500"/>
    </location>
</feature>
<dbReference type="Gene3D" id="3.30.70.1440">
    <property type="entry name" value="Multidrug efflux transporter AcrB pore domain"/>
    <property type="match status" value="1"/>
</dbReference>
<keyword evidence="13" id="KW-1185">Reference proteome</keyword>
<protein>
    <recommendedName>
        <fullName evidence="9">Efflux pump membrane transporter</fullName>
    </recommendedName>
</protein>
<feature type="transmembrane region" description="Helical" evidence="9">
    <location>
        <begin position="935"/>
        <end position="956"/>
    </location>
</feature>